<evidence type="ECO:0000256" key="1">
    <source>
        <dbReference type="SAM" id="MobiDB-lite"/>
    </source>
</evidence>
<gene>
    <name evidence="2" type="ORF">B0H63DRAFT_86027</name>
</gene>
<accession>A0AAE0K1C9</accession>
<proteinExistence type="predicted"/>
<comment type="caution">
    <text evidence="2">The sequence shown here is derived from an EMBL/GenBank/DDBJ whole genome shotgun (WGS) entry which is preliminary data.</text>
</comment>
<dbReference type="EMBL" id="JAULSW010000011">
    <property type="protein sequence ID" value="KAK3367765.1"/>
    <property type="molecule type" value="Genomic_DNA"/>
</dbReference>
<keyword evidence="3" id="KW-1185">Reference proteome</keyword>
<evidence type="ECO:0000313" key="3">
    <source>
        <dbReference type="Proteomes" id="UP001285441"/>
    </source>
</evidence>
<feature type="region of interest" description="Disordered" evidence="1">
    <location>
        <begin position="28"/>
        <end position="56"/>
    </location>
</feature>
<dbReference type="AlphaFoldDB" id="A0AAE0K1C9"/>
<evidence type="ECO:0000313" key="2">
    <source>
        <dbReference type="EMBL" id="KAK3367765.1"/>
    </source>
</evidence>
<reference evidence="2" key="1">
    <citation type="journal article" date="2023" name="Mol. Phylogenet. Evol.">
        <title>Genome-scale phylogeny and comparative genomics of the fungal order Sordariales.</title>
        <authorList>
            <person name="Hensen N."/>
            <person name="Bonometti L."/>
            <person name="Westerberg I."/>
            <person name="Brannstrom I.O."/>
            <person name="Guillou S."/>
            <person name="Cros-Aarteil S."/>
            <person name="Calhoun S."/>
            <person name="Haridas S."/>
            <person name="Kuo A."/>
            <person name="Mondo S."/>
            <person name="Pangilinan J."/>
            <person name="Riley R."/>
            <person name="LaButti K."/>
            <person name="Andreopoulos B."/>
            <person name="Lipzen A."/>
            <person name="Chen C."/>
            <person name="Yan M."/>
            <person name="Daum C."/>
            <person name="Ng V."/>
            <person name="Clum A."/>
            <person name="Steindorff A."/>
            <person name="Ohm R.A."/>
            <person name="Martin F."/>
            <person name="Silar P."/>
            <person name="Natvig D.O."/>
            <person name="Lalanne C."/>
            <person name="Gautier V."/>
            <person name="Ament-Velasquez S.L."/>
            <person name="Kruys A."/>
            <person name="Hutchinson M.I."/>
            <person name="Powell A.J."/>
            <person name="Barry K."/>
            <person name="Miller A.N."/>
            <person name="Grigoriev I.V."/>
            <person name="Debuchy R."/>
            <person name="Gladieux P."/>
            <person name="Hiltunen Thoren M."/>
            <person name="Johannesson H."/>
        </authorList>
    </citation>
    <scope>NUCLEOTIDE SEQUENCE</scope>
    <source>
        <strain evidence="2">CBS 232.78</strain>
    </source>
</reference>
<reference evidence="2" key="2">
    <citation type="submission" date="2023-06" db="EMBL/GenBank/DDBJ databases">
        <authorList>
            <consortium name="Lawrence Berkeley National Laboratory"/>
            <person name="Haridas S."/>
            <person name="Hensen N."/>
            <person name="Bonometti L."/>
            <person name="Westerberg I."/>
            <person name="Brannstrom I.O."/>
            <person name="Guillou S."/>
            <person name="Cros-Aarteil S."/>
            <person name="Calhoun S."/>
            <person name="Kuo A."/>
            <person name="Mondo S."/>
            <person name="Pangilinan J."/>
            <person name="Riley R."/>
            <person name="LaButti K."/>
            <person name="Andreopoulos B."/>
            <person name="Lipzen A."/>
            <person name="Chen C."/>
            <person name="Yanf M."/>
            <person name="Daum C."/>
            <person name="Ng V."/>
            <person name="Clum A."/>
            <person name="Steindorff A."/>
            <person name="Ohm R."/>
            <person name="Martin F."/>
            <person name="Silar P."/>
            <person name="Natvig D."/>
            <person name="Lalanne C."/>
            <person name="Gautier V."/>
            <person name="Ament-velasquez S.L."/>
            <person name="Kruys A."/>
            <person name="Hutchinson M.I."/>
            <person name="Powell A.J."/>
            <person name="Barry K."/>
            <person name="Miller A.N."/>
            <person name="Grigoriev I.V."/>
            <person name="Debuchy R."/>
            <person name="Gladieux P."/>
            <person name="Thoren M.H."/>
            <person name="Johannesson H."/>
        </authorList>
    </citation>
    <scope>NUCLEOTIDE SEQUENCE</scope>
    <source>
        <strain evidence="2">CBS 232.78</strain>
    </source>
</reference>
<name>A0AAE0K1C9_9PEZI</name>
<organism evidence="2 3">
    <name type="scientific">Podospora didyma</name>
    <dbReference type="NCBI Taxonomy" id="330526"/>
    <lineage>
        <taxon>Eukaryota</taxon>
        <taxon>Fungi</taxon>
        <taxon>Dikarya</taxon>
        <taxon>Ascomycota</taxon>
        <taxon>Pezizomycotina</taxon>
        <taxon>Sordariomycetes</taxon>
        <taxon>Sordariomycetidae</taxon>
        <taxon>Sordariales</taxon>
        <taxon>Podosporaceae</taxon>
        <taxon>Podospora</taxon>
    </lineage>
</organism>
<protein>
    <submittedName>
        <fullName evidence="2">Uncharacterized protein</fullName>
    </submittedName>
</protein>
<sequence>MLTEERLASIFFVNFFFCTARRLVVGTDRGSSKGDRVRVTEAKRPDDGQGDPWQAPIRNGRRGGMIAMAIATPTLVPSEPDRLSERGKRKGPELTDTRLVSLSPGVGSYVSNQVERAGGPKGWLRLSCHVVNLYSLSYLQRVSRRKSADAITIPRR</sequence>
<feature type="compositionally biased region" description="Basic and acidic residues" evidence="1">
    <location>
        <begin position="30"/>
        <end position="47"/>
    </location>
</feature>
<dbReference type="Proteomes" id="UP001285441">
    <property type="component" value="Unassembled WGS sequence"/>
</dbReference>